<comment type="caution">
    <text evidence="6">The sequence shown here is derived from an EMBL/GenBank/DDBJ whole genome shotgun (WGS) entry which is preliminary data.</text>
</comment>
<reference evidence="6" key="1">
    <citation type="journal article" date="2018" name="DNA Res.">
        <title>Multiple hybrid de novo genome assembly of finger millet, an orphan allotetraploid crop.</title>
        <authorList>
            <person name="Hatakeyama M."/>
            <person name="Aluri S."/>
            <person name="Balachadran M.T."/>
            <person name="Sivarajan S.R."/>
            <person name="Patrignani A."/>
            <person name="Gruter S."/>
            <person name="Poveda L."/>
            <person name="Shimizu-Inatsugi R."/>
            <person name="Baeten J."/>
            <person name="Francoijs K.J."/>
            <person name="Nataraja K.N."/>
            <person name="Reddy Y.A.N."/>
            <person name="Phadnis S."/>
            <person name="Ravikumar R.L."/>
            <person name="Schlapbach R."/>
            <person name="Sreeman S.M."/>
            <person name="Shimizu K.K."/>
        </authorList>
    </citation>
    <scope>NUCLEOTIDE SEQUENCE</scope>
</reference>
<name>A0AAV5FXM8_ELECO</name>
<evidence type="ECO:0000259" key="4">
    <source>
        <dbReference type="Pfam" id="PF01397"/>
    </source>
</evidence>
<sequence length="325" mass="38271">MHGRAGVLKEEVMKIIKSSNDLPEIVDLIITLERLSLDYHYEDEIKELLHVIYSSKYDSNNLNEVSSRFYLLRKSGYNVPSDVLLKFKNEEGNFVDADTRSLLSLYNAAYLRTHKETLLDEAISFTRKRLEARLKLLDESPLAKEVSSALDTPLFRKVRILDTISYIPIYAKEAKRNDVILEFAKLNFNLLQLLYCDELKEVTLWWKELKIESNFSFVRDRIVEMYFWMNGAMHEPHYSHSRIILSKMMAFITILDDFIDTYSTIEESMQLAKAIFSWDECATSLLPEYIQDFYMYLLKTFRSFEYELGSEKGYRVFYLKQVVSG</sequence>
<feature type="domain" description="Terpene synthase metal-binding" evidence="5">
    <location>
        <begin position="207"/>
        <end position="322"/>
    </location>
</feature>
<evidence type="ECO:0000256" key="3">
    <source>
        <dbReference type="ARBA" id="ARBA00023239"/>
    </source>
</evidence>
<dbReference type="InterPro" id="IPR050148">
    <property type="entry name" value="Terpene_synthase-like"/>
</dbReference>
<dbReference type="InterPro" id="IPR008930">
    <property type="entry name" value="Terpenoid_cyclase/PrenylTrfase"/>
</dbReference>
<protein>
    <submittedName>
        <fullName evidence="6">Uncharacterized protein</fullName>
    </submittedName>
</protein>
<dbReference type="GO" id="GO:0010333">
    <property type="term" value="F:terpene synthase activity"/>
    <property type="evidence" value="ECO:0007669"/>
    <property type="project" value="InterPro"/>
</dbReference>
<dbReference type="Gene3D" id="1.50.10.130">
    <property type="entry name" value="Terpene synthase, N-terminal domain"/>
    <property type="match status" value="1"/>
</dbReference>
<dbReference type="PANTHER" id="PTHR31225:SF93">
    <property type="entry name" value="ALPHA-HUMULENE_(-)-(E)-BETA-CARYOPHYLLENE SYNTHASE"/>
    <property type="match status" value="1"/>
</dbReference>
<dbReference type="InterPro" id="IPR008949">
    <property type="entry name" value="Isoprenoid_synthase_dom_sf"/>
</dbReference>
<dbReference type="GO" id="GO:0000287">
    <property type="term" value="F:magnesium ion binding"/>
    <property type="evidence" value="ECO:0007669"/>
    <property type="project" value="InterPro"/>
</dbReference>
<evidence type="ECO:0000256" key="1">
    <source>
        <dbReference type="ARBA" id="ARBA00022723"/>
    </source>
</evidence>
<keyword evidence="1" id="KW-0479">Metal-binding</keyword>
<evidence type="ECO:0000259" key="5">
    <source>
        <dbReference type="Pfam" id="PF03936"/>
    </source>
</evidence>
<evidence type="ECO:0000256" key="2">
    <source>
        <dbReference type="ARBA" id="ARBA00022842"/>
    </source>
</evidence>
<accession>A0AAV5FXM8</accession>
<keyword evidence="3" id="KW-0456">Lyase</keyword>
<proteinExistence type="predicted"/>
<dbReference type="SUPFAM" id="SSF48239">
    <property type="entry name" value="Terpenoid cyclases/Protein prenyltransferases"/>
    <property type="match status" value="1"/>
</dbReference>
<dbReference type="Pfam" id="PF03936">
    <property type="entry name" value="Terpene_synth_C"/>
    <property type="match status" value="1"/>
</dbReference>
<dbReference type="Pfam" id="PF01397">
    <property type="entry name" value="Terpene_synth"/>
    <property type="match status" value="1"/>
</dbReference>
<dbReference type="Proteomes" id="UP001054889">
    <property type="component" value="Unassembled WGS sequence"/>
</dbReference>
<gene>
    <name evidence="6" type="primary">gb28699</name>
    <name evidence="6" type="ORF">PR202_gb28699</name>
</gene>
<dbReference type="Gene3D" id="1.10.600.10">
    <property type="entry name" value="Farnesyl Diphosphate Synthase"/>
    <property type="match status" value="1"/>
</dbReference>
<reference evidence="6" key="2">
    <citation type="submission" date="2021-12" db="EMBL/GenBank/DDBJ databases">
        <title>Resequencing data analysis of finger millet.</title>
        <authorList>
            <person name="Hatakeyama M."/>
            <person name="Aluri S."/>
            <person name="Balachadran M.T."/>
            <person name="Sivarajan S.R."/>
            <person name="Poveda L."/>
            <person name="Shimizu-Inatsugi R."/>
            <person name="Schlapbach R."/>
            <person name="Sreeman S.M."/>
            <person name="Shimizu K.K."/>
        </authorList>
    </citation>
    <scope>NUCLEOTIDE SEQUENCE</scope>
</reference>
<keyword evidence="2" id="KW-0460">Magnesium</keyword>
<dbReference type="AlphaFoldDB" id="A0AAV5FXM8"/>
<keyword evidence="7" id="KW-1185">Reference proteome</keyword>
<feature type="domain" description="Terpene synthase N-terminal" evidence="4">
    <location>
        <begin position="4"/>
        <end position="150"/>
    </location>
</feature>
<dbReference type="InterPro" id="IPR001906">
    <property type="entry name" value="Terpene_synth_N"/>
</dbReference>
<dbReference type="PANTHER" id="PTHR31225">
    <property type="entry name" value="OS04G0344100 PROTEIN-RELATED"/>
    <property type="match status" value="1"/>
</dbReference>
<dbReference type="InterPro" id="IPR005630">
    <property type="entry name" value="Terpene_synthase_metal-bd"/>
</dbReference>
<dbReference type="SUPFAM" id="SSF48576">
    <property type="entry name" value="Terpenoid synthases"/>
    <property type="match status" value="1"/>
</dbReference>
<dbReference type="GO" id="GO:0016114">
    <property type="term" value="P:terpenoid biosynthetic process"/>
    <property type="evidence" value="ECO:0007669"/>
    <property type="project" value="InterPro"/>
</dbReference>
<organism evidence="6 7">
    <name type="scientific">Eleusine coracana subsp. coracana</name>
    <dbReference type="NCBI Taxonomy" id="191504"/>
    <lineage>
        <taxon>Eukaryota</taxon>
        <taxon>Viridiplantae</taxon>
        <taxon>Streptophyta</taxon>
        <taxon>Embryophyta</taxon>
        <taxon>Tracheophyta</taxon>
        <taxon>Spermatophyta</taxon>
        <taxon>Magnoliopsida</taxon>
        <taxon>Liliopsida</taxon>
        <taxon>Poales</taxon>
        <taxon>Poaceae</taxon>
        <taxon>PACMAD clade</taxon>
        <taxon>Chloridoideae</taxon>
        <taxon>Cynodonteae</taxon>
        <taxon>Eleusininae</taxon>
        <taxon>Eleusine</taxon>
    </lineage>
</organism>
<dbReference type="InterPro" id="IPR036965">
    <property type="entry name" value="Terpene_synth_N_sf"/>
</dbReference>
<evidence type="ECO:0000313" key="6">
    <source>
        <dbReference type="EMBL" id="GJN39574.1"/>
    </source>
</evidence>
<evidence type="ECO:0000313" key="7">
    <source>
        <dbReference type="Proteomes" id="UP001054889"/>
    </source>
</evidence>
<dbReference type="EMBL" id="BQKI01000098">
    <property type="protein sequence ID" value="GJN39574.1"/>
    <property type="molecule type" value="Genomic_DNA"/>
</dbReference>